<keyword evidence="2" id="KW-0479">Metal-binding</keyword>
<dbReference type="InterPro" id="IPR036875">
    <property type="entry name" value="Znf_CCHC_sf"/>
</dbReference>
<dbReference type="Gene3D" id="4.10.60.10">
    <property type="entry name" value="Zinc finger, CCHC-type"/>
    <property type="match status" value="1"/>
</dbReference>
<protein>
    <submittedName>
        <fullName evidence="5">Zinc finger, CCHC-type</fullName>
    </submittedName>
</protein>
<keyword evidence="1" id="KW-0507">mRNA processing</keyword>
<proteinExistence type="predicted"/>
<keyword evidence="2" id="KW-0862">Zinc</keyword>
<dbReference type="AlphaFoldDB" id="A0A0F7SJ81"/>
<evidence type="ECO:0000256" key="2">
    <source>
        <dbReference type="PROSITE-ProRule" id="PRU00047"/>
    </source>
</evidence>
<evidence type="ECO:0000256" key="3">
    <source>
        <dbReference type="SAM" id="MobiDB-lite"/>
    </source>
</evidence>
<dbReference type="Pfam" id="PF00098">
    <property type="entry name" value="zf-CCHC"/>
    <property type="match status" value="1"/>
</dbReference>
<feature type="domain" description="CCHC-type" evidence="4">
    <location>
        <begin position="170"/>
        <end position="185"/>
    </location>
</feature>
<reference evidence="5" key="1">
    <citation type="submission" date="2014-08" db="EMBL/GenBank/DDBJ databases">
        <authorList>
            <person name="Sharma Rahul"/>
            <person name="Thines Marco"/>
        </authorList>
    </citation>
    <scope>NUCLEOTIDE SEQUENCE</scope>
</reference>
<feature type="compositionally biased region" description="Polar residues" evidence="3">
    <location>
        <begin position="423"/>
        <end position="434"/>
    </location>
</feature>
<dbReference type="InterPro" id="IPR001878">
    <property type="entry name" value="Znf_CCHC"/>
</dbReference>
<dbReference type="EMBL" id="LN483124">
    <property type="protein sequence ID" value="CED82122.1"/>
    <property type="molecule type" value="Genomic_DNA"/>
</dbReference>
<keyword evidence="2" id="KW-0863">Zinc-finger</keyword>
<accession>A0A0F7SJ81</accession>
<dbReference type="GO" id="GO:0003676">
    <property type="term" value="F:nucleic acid binding"/>
    <property type="evidence" value="ECO:0007669"/>
    <property type="project" value="InterPro"/>
</dbReference>
<dbReference type="PROSITE" id="PS50158">
    <property type="entry name" value="ZF_CCHC"/>
    <property type="match status" value="1"/>
</dbReference>
<feature type="compositionally biased region" description="Basic residues" evidence="3">
    <location>
        <begin position="215"/>
        <end position="230"/>
    </location>
</feature>
<dbReference type="SUPFAM" id="SSF57756">
    <property type="entry name" value="Retrovirus zinc finger-like domains"/>
    <property type="match status" value="1"/>
</dbReference>
<organism evidence="5">
    <name type="scientific">Phaffia rhodozyma</name>
    <name type="common">Yeast</name>
    <name type="synonym">Xanthophyllomyces dendrorhous</name>
    <dbReference type="NCBI Taxonomy" id="264483"/>
    <lineage>
        <taxon>Eukaryota</taxon>
        <taxon>Fungi</taxon>
        <taxon>Dikarya</taxon>
        <taxon>Basidiomycota</taxon>
        <taxon>Agaricomycotina</taxon>
        <taxon>Tremellomycetes</taxon>
        <taxon>Cystofilobasidiales</taxon>
        <taxon>Mrakiaceae</taxon>
        <taxon>Phaffia</taxon>
    </lineage>
</organism>
<evidence type="ECO:0000256" key="1">
    <source>
        <dbReference type="ARBA" id="ARBA00022664"/>
    </source>
</evidence>
<feature type="region of interest" description="Disordered" evidence="3">
    <location>
        <begin position="210"/>
        <end position="235"/>
    </location>
</feature>
<name>A0A0F7SJ81_PHARH</name>
<dbReference type="Pfam" id="PF22936">
    <property type="entry name" value="Pol_BBD"/>
    <property type="match status" value="1"/>
</dbReference>
<feature type="region of interest" description="Disordered" evidence="3">
    <location>
        <begin position="414"/>
        <end position="434"/>
    </location>
</feature>
<dbReference type="InterPro" id="IPR054722">
    <property type="entry name" value="PolX-like_BBD"/>
</dbReference>
<dbReference type="GO" id="GO:0006397">
    <property type="term" value="P:mRNA processing"/>
    <property type="evidence" value="ECO:0007669"/>
    <property type="project" value="UniProtKB-KW"/>
</dbReference>
<dbReference type="SMART" id="SM00343">
    <property type="entry name" value="ZnF_C2HC"/>
    <property type="match status" value="1"/>
</dbReference>
<sequence length="434" mass="48426">MGWIHTKIDIAEAKWLKPCRTSAECLDVLRSVHRLEGVSGEFLLYERLDPIEIDYTHDLRAQLDQFVDVVNDIRNLRVKCECNTNDQSWSFTLLRALPRTAKGKQLRRSIIANAPKDTEGKAMVMTLEYVVGFILQDARSNAAAINKTHRIDLTDEHKALATTGSISTICFSCQQPGHIAINCPSMSKRNGRASARRYCEYHRSITHNTADCNSKRHHNNHNNHSHHSNHPHSDRQQINAITREIVKPTALDRILSVMSVSSARAVQSKRSDADPTFLLDSGCTQTCVSDRSLFSTYDSYDETIHVANGQPMKVVGRGQISLLSKPATGDEQCGFTLTDVFHVPGMSSDMLVSLVSQPALPDQRHHFQRRHGSDRVQRQERHLSHRFTTLAKPVVARCDGSAAGIGCFGGALQAGDRDRSRSQTDGTSFEISYA</sequence>
<evidence type="ECO:0000259" key="4">
    <source>
        <dbReference type="PROSITE" id="PS50158"/>
    </source>
</evidence>
<dbReference type="GO" id="GO:0008270">
    <property type="term" value="F:zinc ion binding"/>
    <property type="evidence" value="ECO:0007669"/>
    <property type="project" value="UniProtKB-KW"/>
</dbReference>
<evidence type="ECO:0000313" key="5">
    <source>
        <dbReference type="EMBL" id="CED82122.1"/>
    </source>
</evidence>